<sequence length="168" mass="18333">MNKIKKFSSSSKSNNSHKGKAATNTFDFKMKGNGIQCHECEDFRHIQSECASTLRKRVNHSIPLGVMRNWKAAKRRMIVSNHVALTIFTDGSSMEIFDVAVSASVATSAETSSSVATPPGTPNETSIEMNGLNYSDSECLSVEMKKSVMMTLSRPIKRCTSSGSNCVN</sequence>
<dbReference type="AlphaFoldDB" id="A0AA88IYB8"/>
<protein>
    <submittedName>
        <fullName evidence="2">Uncharacterized protein</fullName>
    </submittedName>
</protein>
<gene>
    <name evidence="2" type="ORF">TIFTF001_027347</name>
</gene>
<evidence type="ECO:0000313" key="3">
    <source>
        <dbReference type="Proteomes" id="UP001187192"/>
    </source>
</evidence>
<feature type="region of interest" description="Disordered" evidence="1">
    <location>
        <begin position="109"/>
        <end position="129"/>
    </location>
</feature>
<dbReference type="EMBL" id="BTGU01000076">
    <property type="protein sequence ID" value="GMN58249.1"/>
    <property type="molecule type" value="Genomic_DNA"/>
</dbReference>
<organism evidence="2 3">
    <name type="scientific">Ficus carica</name>
    <name type="common">Common fig</name>
    <dbReference type="NCBI Taxonomy" id="3494"/>
    <lineage>
        <taxon>Eukaryota</taxon>
        <taxon>Viridiplantae</taxon>
        <taxon>Streptophyta</taxon>
        <taxon>Embryophyta</taxon>
        <taxon>Tracheophyta</taxon>
        <taxon>Spermatophyta</taxon>
        <taxon>Magnoliopsida</taxon>
        <taxon>eudicotyledons</taxon>
        <taxon>Gunneridae</taxon>
        <taxon>Pentapetalae</taxon>
        <taxon>rosids</taxon>
        <taxon>fabids</taxon>
        <taxon>Rosales</taxon>
        <taxon>Moraceae</taxon>
        <taxon>Ficeae</taxon>
        <taxon>Ficus</taxon>
    </lineage>
</organism>
<comment type="caution">
    <text evidence="2">The sequence shown here is derived from an EMBL/GenBank/DDBJ whole genome shotgun (WGS) entry which is preliminary data.</text>
</comment>
<keyword evidence="3" id="KW-1185">Reference proteome</keyword>
<name>A0AA88IYB8_FICCA</name>
<dbReference type="Proteomes" id="UP001187192">
    <property type="component" value="Unassembled WGS sequence"/>
</dbReference>
<proteinExistence type="predicted"/>
<feature type="region of interest" description="Disordered" evidence="1">
    <location>
        <begin position="1"/>
        <end position="21"/>
    </location>
</feature>
<evidence type="ECO:0000313" key="2">
    <source>
        <dbReference type="EMBL" id="GMN58249.1"/>
    </source>
</evidence>
<evidence type="ECO:0000256" key="1">
    <source>
        <dbReference type="SAM" id="MobiDB-lite"/>
    </source>
</evidence>
<accession>A0AA88IYB8</accession>
<reference evidence="2" key="1">
    <citation type="submission" date="2023-07" db="EMBL/GenBank/DDBJ databases">
        <title>draft genome sequence of fig (Ficus carica).</title>
        <authorList>
            <person name="Takahashi T."/>
            <person name="Nishimura K."/>
        </authorList>
    </citation>
    <scope>NUCLEOTIDE SEQUENCE</scope>
</reference>